<proteinExistence type="predicted"/>
<keyword evidence="4" id="KW-1185">Reference proteome</keyword>
<feature type="region of interest" description="Disordered" evidence="1">
    <location>
        <begin position="39"/>
        <end position="79"/>
    </location>
</feature>
<name>A0A6G8Q5F3_9ACTN</name>
<dbReference type="EMBL" id="CP045119">
    <property type="protein sequence ID" value="QIN81696.1"/>
    <property type="molecule type" value="Genomic_DNA"/>
</dbReference>
<evidence type="ECO:0000256" key="1">
    <source>
        <dbReference type="SAM" id="MobiDB-lite"/>
    </source>
</evidence>
<reference evidence="3 4" key="1">
    <citation type="submission" date="2019-10" db="EMBL/GenBank/DDBJ databases">
        <title>Rubrobacter sp nov SCSIO 52090 isolated from a deep-sea sediment in the South China Sea.</title>
        <authorList>
            <person name="Chen R.W."/>
        </authorList>
    </citation>
    <scope>NUCLEOTIDE SEQUENCE [LARGE SCALE GENOMIC DNA]</scope>
    <source>
        <strain evidence="3 4">SCSIO 52909</strain>
    </source>
</reference>
<organism evidence="3 4">
    <name type="scientific">Rubrobacter tropicus</name>
    <dbReference type="NCBI Taxonomy" id="2653851"/>
    <lineage>
        <taxon>Bacteria</taxon>
        <taxon>Bacillati</taxon>
        <taxon>Actinomycetota</taxon>
        <taxon>Rubrobacteria</taxon>
        <taxon>Rubrobacterales</taxon>
        <taxon>Rubrobacteraceae</taxon>
        <taxon>Rubrobacter</taxon>
    </lineage>
</organism>
<dbReference type="Gene3D" id="2.40.360.20">
    <property type="match status" value="1"/>
</dbReference>
<feature type="chain" id="PRO_5039622045" description="Lipoprotein" evidence="2">
    <location>
        <begin position="33"/>
        <end position="285"/>
    </location>
</feature>
<sequence>MRRRLEAPAQHPGSRRLLAATLLGIGLSAALATGACGADASTTSEKDESPGKSAPAATAPEPGGRGGLPRGSEPVKLDPADFSINIDNPYWPMAPGNKWVYSETDTEGTKEHVVVEVTDETKMIANGVEARVIRDTVTENGTPVEITDDWYAQDRAGNIWYLGEYVTNYKNGKVADHSGSFEAGVDGAQPGIAMPANPEPGLSYRQEYYEGEAEDKASVITVGEEQVQVPYGFFDKDVLMTRDLVPTEPKVQELKFYAPNVGPLLSVHTDGAGGRAALVDYSKGG</sequence>
<dbReference type="Proteomes" id="UP000501452">
    <property type="component" value="Chromosome"/>
</dbReference>
<dbReference type="KEGG" id="rub:GBA63_02890"/>
<dbReference type="RefSeq" id="WP_166173332.1">
    <property type="nucleotide sequence ID" value="NZ_CP045119.1"/>
</dbReference>
<gene>
    <name evidence="3" type="ORF">GBA63_02890</name>
</gene>
<evidence type="ECO:0008006" key="5">
    <source>
        <dbReference type="Google" id="ProtNLM"/>
    </source>
</evidence>
<evidence type="ECO:0000256" key="2">
    <source>
        <dbReference type="SAM" id="SignalP"/>
    </source>
</evidence>
<feature type="signal peptide" evidence="2">
    <location>
        <begin position="1"/>
        <end position="32"/>
    </location>
</feature>
<evidence type="ECO:0000313" key="4">
    <source>
        <dbReference type="Proteomes" id="UP000501452"/>
    </source>
</evidence>
<dbReference type="AlphaFoldDB" id="A0A6G8Q5F3"/>
<accession>A0A6G8Q5F3</accession>
<keyword evidence="2" id="KW-0732">Signal</keyword>
<protein>
    <recommendedName>
        <fullName evidence="5">Lipoprotein</fullName>
    </recommendedName>
</protein>
<evidence type="ECO:0000313" key="3">
    <source>
        <dbReference type="EMBL" id="QIN81696.1"/>
    </source>
</evidence>